<dbReference type="Proteomes" id="UP001446871">
    <property type="component" value="Unassembled WGS sequence"/>
</dbReference>
<name>A0ABR1UMP5_9PEZI</name>
<evidence type="ECO:0000313" key="1">
    <source>
        <dbReference type="EMBL" id="KAK8060188.1"/>
    </source>
</evidence>
<dbReference type="EMBL" id="JAQQWM010000006">
    <property type="protein sequence ID" value="KAK8060188.1"/>
    <property type="molecule type" value="Genomic_DNA"/>
</dbReference>
<reference evidence="1 2" key="1">
    <citation type="submission" date="2023-01" db="EMBL/GenBank/DDBJ databases">
        <title>Analysis of 21 Apiospora genomes using comparative genomics revels a genus with tremendous synthesis potential of carbohydrate active enzymes and secondary metabolites.</title>
        <authorList>
            <person name="Sorensen T."/>
        </authorList>
    </citation>
    <scope>NUCLEOTIDE SEQUENCE [LARGE SCALE GENOMIC DNA]</scope>
    <source>
        <strain evidence="1 2">CBS 83171</strain>
    </source>
</reference>
<evidence type="ECO:0000313" key="2">
    <source>
        <dbReference type="Proteomes" id="UP001446871"/>
    </source>
</evidence>
<keyword evidence="2" id="KW-1185">Reference proteome</keyword>
<accession>A0ABR1UMP5</accession>
<proteinExistence type="predicted"/>
<organism evidence="1 2">
    <name type="scientific">Apiospora saccharicola</name>
    <dbReference type="NCBI Taxonomy" id="335842"/>
    <lineage>
        <taxon>Eukaryota</taxon>
        <taxon>Fungi</taxon>
        <taxon>Dikarya</taxon>
        <taxon>Ascomycota</taxon>
        <taxon>Pezizomycotina</taxon>
        <taxon>Sordariomycetes</taxon>
        <taxon>Xylariomycetidae</taxon>
        <taxon>Amphisphaeriales</taxon>
        <taxon>Apiosporaceae</taxon>
        <taxon>Apiospora</taxon>
    </lineage>
</organism>
<sequence length="335" mass="38052">MPPDTSSFVSSKKNEGDVQTVWMQAYNAGYGPHDAVSFNVYAGSSGRVEGGRSRVQRHIYEASCLNPPHITSQHVDFTREPKRVMDFQVVNIVPNSSKGSPNTAGALYDDPEFVNFVEGLINLFLGLSLHVEEIRSHPKPVQDHQVAIRAGLSLPNLQHKSLNQEWSIWKTAPYIFSEEVIVCDRCSRLLADVTLRSHPDRAGIWVCEDCYVYIDTNRRVPDPIEQASRERGLLLTSKEELGRHSSIDRICSLCNCSPKDDRDLKKDSQWKHITLQLQPDQMICKICWMQLQEQKAPRWISWSFADVEVLPCSSCGCVGFKNWYQGDNKQPPQCF</sequence>
<comment type="caution">
    <text evidence="1">The sequence shown here is derived from an EMBL/GenBank/DDBJ whole genome shotgun (WGS) entry which is preliminary data.</text>
</comment>
<gene>
    <name evidence="1" type="ORF">PG996_010118</name>
</gene>
<protein>
    <submittedName>
        <fullName evidence="1">Uncharacterized protein</fullName>
    </submittedName>
</protein>